<accession>A0A1T5JY85</accession>
<dbReference type="OrthoDB" id="9758603at2"/>
<dbReference type="GO" id="GO:0005975">
    <property type="term" value="P:carbohydrate metabolic process"/>
    <property type="evidence" value="ECO:0007669"/>
    <property type="project" value="InterPro"/>
</dbReference>
<evidence type="ECO:0000259" key="2">
    <source>
        <dbReference type="Pfam" id="PF02836"/>
    </source>
</evidence>
<dbReference type="InterPro" id="IPR017853">
    <property type="entry name" value="GH"/>
</dbReference>
<proteinExistence type="predicted"/>
<evidence type="ECO:0000256" key="1">
    <source>
        <dbReference type="SAM" id="SignalP"/>
    </source>
</evidence>
<reference evidence="3 4" key="1">
    <citation type="submission" date="2017-02" db="EMBL/GenBank/DDBJ databases">
        <authorList>
            <person name="Peterson S.W."/>
        </authorList>
    </citation>
    <scope>NUCLEOTIDE SEQUENCE [LARGE SCALE GENOMIC DNA]</scope>
    <source>
        <strain evidence="3 4">P15</strain>
    </source>
</reference>
<dbReference type="Pfam" id="PF02836">
    <property type="entry name" value="Glyco_hydro_2_C"/>
    <property type="match status" value="1"/>
</dbReference>
<organism evidence="3 4">
    <name type="scientific">Pseudoxanthomonas indica</name>
    <dbReference type="NCBI Taxonomy" id="428993"/>
    <lineage>
        <taxon>Bacteria</taxon>
        <taxon>Pseudomonadati</taxon>
        <taxon>Pseudomonadota</taxon>
        <taxon>Gammaproteobacteria</taxon>
        <taxon>Lysobacterales</taxon>
        <taxon>Lysobacteraceae</taxon>
        <taxon>Pseudoxanthomonas</taxon>
    </lineage>
</organism>
<dbReference type="InterPro" id="IPR006103">
    <property type="entry name" value="Glyco_hydro_2_cat"/>
</dbReference>
<dbReference type="SUPFAM" id="SSF51445">
    <property type="entry name" value="(Trans)glycosidases"/>
    <property type="match status" value="1"/>
</dbReference>
<dbReference type="EMBL" id="FUZV01000001">
    <property type="protein sequence ID" value="SKC56305.1"/>
    <property type="molecule type" value="Genomic_DNA"/>
</dbReference>
<feature type="domain" description="Glycoside hydrolase family 2 catalytic" evidence="2">
    <location>
        <begin position="108"/>
        <end position="196"/>
    </location>
</feature>
<dbReference type="GO" id="GO:0004553">
    <property type="term" value="F:hydrolase activity, hydrolyzing O-glycosyl compounds"/>
    <property type="evidence" value="ECO:0007669"/>
    <property type="project" value="InterPro"/>
</dbReference>
<keyword evidence="1" id="KW-0732">Signal</keyword>
<gene>
    <name evidence="3" type="ORF">SAMN06296058_1188</name>
</gene>
<dbReference type="RefSeq" id="WP_139381417.1">
    <property type="nucleotide sequence ID" value="NZ_BMCL01000002.1"/>
</dbReference>
<name>A0A1T5JY85_9GAMM</name>
<evidence type="ECO:0000313" key="4">
    <source>
        <dbReference type="Proteomes" id="UP000190341"/>
    </source>
</evidence>
<dbReference type="PROSITE" id="PS51257">
    <property type="entry name" value="PROKAR_LIPOPROTEIN"/>
    <property type="match status" value="1"/>
</dbReference>
<dbReference type="STRING" id="428993.SAMN06296058_1188"/>
<feature type="signal peptide" evidence="1">
    <location>
        <begin position="1"/>
        <end position="25"/>
    </location>
</feature>
<protein>
    <recommendedName>
        <fullName evidence="2">Glycoside hydrolase family 2 catalytic domain-containing protein</fullName>
    </recommendedName>
</protein>
<evidence type="ECO:0000313" key="3">
    <source>
        <dbReference type="EMBL" id="SKC56305.1"/>
    </source>
</evidence>
<dbReference type="AlphaFoldDB" id="A0A1T5JY85"/>
<dbReference type="Gene3D" id="3.20.20.80">
    <property type="entry name" value="Glycosidases"/>
    <property type="match status" value="1"/>
</dbReference>
<sequence length="450" mass="49274">MRQAWRRRVGLWLGLALACSGVAAAQQPASTSSGAAVVEPAPAVVKIVRQGASYQLQVNGQPFYIKGGGLGDIDQETLLARGGNSFRTWSTGDDTAKVRAMLDRAQRNGLKVAMGLDVARERHGFDYDDATAVAAQQKRIETEVALYKDHPAVLMWLVGNELNLEHKNPKVWNAVNDITLAIHRLDPNHPVMTPLAGFTPALIAEIKARAPALDLIGVQLYGDINELPAKLRASKWTGPYVVTEWGPTGHWESPLTSWGAAIEDDASRKAGRLMERYQSYIASDKRQGLGSYVFLWGQKQERTPTWYGLFLKSGESTPSVDAMQYLWTGQWPDNRAPAIQPILIDGLAATKSVSVAPGSEHEAHVQAEDAEQDPLRFQWYVLRETTATTTGGDHEDVPAAVRVRMTFQGQGGLKFQAPQEPGAYRLFVEVRDGHGHAAYANFPFQVSAAP</sequence>
<dbReference type="Proteomes" id="UP000190341">
    <property type="component" value="Unassembled WGS sequence"/>
</dbReference>
<keyword evidence="4" id="KW-1185">Reference proteome</keyword>
<feature type="chain" id="PRO_5013001838" description="Glycoside hydrolase family 2 catalytic domain-containing protein" evidence="1">
    <location>
        <begin position="26"/>
        <end position="450"/>
    </location>
</feature>